<comment type="caution">
    <text evidence="2">Lacks conserved residue(s) required for the propagation of feature annotation.</text>
</comment>
<name>A0AAD9L3T6_RIDPI</name>
<protein>
    <recommendedName>
        <fullName evidence="5">Vitellogenin domain-containing protein</fullName>
    </recommendedName>
</protein>
<dbReference type="InterPro" id="IPR001747">
    <property type="entry name" value="Vitellogenin_N"/>
</dbReference>
<dbReference type="GO" id="GO:0005319">
    <property type="term" value="F:lipid transporter activity"/>
    <property type="evidence" value="ECO:0007669"/>
    <property type="project" value="InterPro"/>
</dbReference>
<dbReference type="SUPFAM" id="SSF48371">
    <property type="entry name" value="ARM repeat"/>
    <property type="match status" value="1"/>
</dbReference>
<dbReference type="InterPro" id="IPR016024">
    <property type="entry name" value="ARM-type_fold"/>
</dbReference>
<evidence type="ECO:0000256" key="4">
    <source>
        <dbReference type="SAM" id="SignalP"/>
    </source>
</evidence>
<gene>
    <name evidence="6" type="ORF">NP493_358g01094</name>
</gene>
<feature type="signal peptide" evidence="4">
    <location>
        <begin position="1"/>
        <end position="21"/>
    </location>
</feature>
<dbReference type="InterPro" id="IPR011030">
    <property type="entry name" value="Lipovitellin_superhlx_dom"/>
</dbReference>
<dbReference type="PROSITE" id="PS51211">
    <property type="entry name" value="VITELLOGENIN"/>
    <property type="match status" value="1"/>
</dbReference>
<evidence type="ECO:0000256" key="2">
    <source>
        <dbReference type="PROSITE-ProRule" id="PRU00557"/>
    </source>
</evidence>
<dbReference type="SMART" id="SM00638">
    <property type="entry name" value="LPD_N"/>
    <property type="match status" value="1"/>
</dbReference>
<dbReference type="Gene3D" id="1.25.10.20">
    <property type="entry name" value="Vitellinogen, superhelical"/>
    <property type="match status" value="1"/>
</dbReference>
<dbReference type="SUPFAM" id="SSF48431">
    <property type="entry name" value="Lipovitellin-phosvitin complex, superhelical domain"/>
    <property type="match status" value="1"/>
</dbReference>
<comment type="caution">
    <text evidence="6">The sequence shown here is derived from an EMBL/GenBank/DDBJ whole genome shotgun (WGS) entry which is preliminary data.</text>
</comment>
<dbReference type="Gene3D" id="2.30.230.10">
    <property type="entry name" value="Lipovitellin, beta-sheet shell regions, chain A"/>
    <property type="match status" value="1"/>
</dbReference>
<evidence type="ECO:0000256" key="3">
    <source>
        <dbReference type="SAM" id="MobiDB-lite"/>
    </source>
</evidence>
<dbReference type="Pfam" id="PF01347">
    <property type="entry name" value="Vitellogenin_N"/>
    <property type="match status" value="1"/>
</dbReference>
<organism evidence="6 7">
    <name type="scientific">Ridgeia piscesae</name>
    <name type="common">Tubeworm</name>
    <dbReference type="NCBI Taxonomy" id="27915"/>
    <lineage>
        <taxon>Eukaryota</taxon>
        <taxon>Metazoa</taxon>
        <taxon>Spiralia</taxon>
        <taxon>Lophotrochozoa</taxon>
        <taxon>Annelida</taxon>
        <taxon>Polychaeta</taxon>
        <taxon>Sedentaria</taxon>
        <taxon>Canalipalpata</taxon>
        <taxon>Sabellida</taxon>
        <taxon>Siboglinidae</taxon>
        <taxon>Ridgeia</taxon>
    </lineage>
</organism>
<evidence type="ECO:0000259" key="5">
    <source>
        <dbReference type="PROSITE" id="PS51211"/>
    </source>
</evidence>
<reference evidence="6" key="1">
    <citation type="journal article" date="2023" name="Mol. Biol. Evol.">
        <title>Third-Generation Sequencing Reveals the Adaptive Role of the Epigenome in Three Deep-Sea Polychaetes.</title>
        <authorList>
            <person name="Perez M."/>
            <person name="Aroh O."/>
            <person name="Sun Y."/>
            <person name="Lan Y."/>
            <person name="Juniper S.K."/>
            <person name="Young C.R."/>
            <person name="Angers B."/>
            <person name="Qian P.Y."/>
        </authorList>
    </citation>
    <scope>NUCLEOTIDE SEQUENCE</scope>
    <source>
        <strain evidence="6">R07B-5</strain>
    </source>
</reference>
<dbReference type="InterPro" id="IPR015816">
    <property type="entry name" value="Vitellinogen_b-sht_N"/>
</dbReference>
<dbReference type="Gene3D" id="1.20.120.20">
    <property type="entry name" value="Apolipoprotein"/>
    <property type="match status" value="1"/>
</dbReference>
<keyword evidence="1 4" id="KW-0732">Signal</keyword>
<accession>A0AAD9L3T6</accession>
<dbReference type="AlphaFoldDB" id="A0AAD9L3T6"/>
<evidence type="ECO:0000313" key="6">
    <source>
        <dbReference type="EMBL" id="KAK2182327.1"/>
    </source>
</evidence>
<dbReference type="EMBL" id="JAODUO010000358">
    <property type="protein sequence ID" value="KAK2182327.1"/>
    <property type="molecule type" value="Genomic_DNA"/>
</dbReference>
<dbReference type="SUPFAM" id="SSF56968">
    <property type="entry name" value="Lipovitellin-phosvitin complex, beta-sheet shell regions"/>
    <property type="match status" value="1"/>
</dbReference>
<dbReference type="Proteomes" id="UP001209878">
    <property type="component" value="Unassembled WGS sequence"/>
</dbReference>
<feature type="region of interest" description="Disordered" evidence="3">
    <location>
        <begin position="27"/>
        <end position="48"/>
    </location>
</feature>
<evidence type="ECO:0000256" key="1">
    <source>
        <dbReference type="ARBA" id="ARBA00022729"/>
    </source>
</evidence>
<keyword evidence="7" id="KW-1185">Reference proteome</keyword>
<sequence>MRGSVLWPYVFTLYVLTGVLSTHVGPINHGPTDPGPTDHSPTGRGPTVRLQPESDYIYEYEGFTYLKDVAQIKVKAQVVISSLLSESDFQRCRLSVRTYDLTVNQQGTAVVQSCGLFCPLPSMLFDLTASGEVRRVYYPEDEEAVALTLKKILLAMLSSRLEVSESQRAAGARWAYRVNETGHEGFHSAVYHAKPLDGEILYTKIKQTKALENAKQDHTKIVRLNTAMKIPSKIIVKESFHSPNELTKGYRPTMPEHAPALTTGNAQMNFPSMGGTATAVMTFVRAEVTRQRNGTEDEARGLVNSTLKVDPIQPAKLNLDDINVYIKRNLSCIIKARAGEIHTGLSCFRELANMLKRLNMEDLDKLTQRYLHSTQTEVARQTMIDALGTAHTSDCYTVLMRRVFLVKHPEAELLMRALFQLVDLSTPAPEIVFSTLEHVVFSQPFSLGDDESTELVSDRATLVLAAVVDKVKASRPRWARDVVDRLEKRLGVHDPYHHRQLRSTMTEIELQMHLNWKTLHIHALGNAVCDSSLGHLLSYVNDSNSHIVLRASAVDALANYNHKHIADVLLSVALTDQEENVRLAAVNGYKRHPHGGDIRVLLDPVYGRSHNITQRAHSRMRRGLSETLSRIWKGFSFRLESPSINWVKHVGGSNLGASMGLIVRNLLDIQIRPLQGHLKIDVMDSVYATIHIGLFGFDVDIFRGELCFKGGIQYGLNILKEYNYEAIQKFADLYDNVVKKVVNIITESVNSFKKLIETFRNTKFSDILRNLIESVKQLPGKVFNLRRIGKRLYKAIGKFVELPPVVTQVKGLVTKVTTLFNDIKTDVMKLYNAIADSVNTVIPWAWKEIKTAYEGIRKALKKLFKNPQSAIQDIGEAIARISAAITGIIDAKKKIVAANFFSKENRPYWFDIKKELKDIWERVKGISKSITDTIAFLKTGPTANDIAERFTGIDLVRVSLVVVLLLLLLL</sequence>
<proteinExistence type="predicted"/>
<evidence type="ECO:0000313" key="7">
    <source>
        <dbReference type="Proteomes" id="UP001209878"/>
    </source>
</evidence>
<dbReference type="InterPro" id="IPR015819">
    <property type="entry name" value="Lipid_transp_b-sht_shell"/>
</dbReference>
<feature type="chain" id="PRO_5042007816" description="Vitellogenin domain-containing protein" evidence="4">
    <location>
        <begin position="22"/>
        <end position="970"/>
    </location>
</feature>
<feature type="domain" description="Vitellogenin" evidence="5">
    <location>
        <begin position="50"/>
        <end position="580"/>
    </location>
</feature>